<evidence type="ECO:0000256" key="3">
    <source>
        <dbReference type="ARBA" id="ARBA00022801"/>
    </source>
</evidence>
<comment type="function">
    <text evidence="6">Required for efficient N-glycosylation. Necessary for maintaining optimal levels of dolichol-linked oligosaccharides. Hydrolyzes dolichyl pyrophosphate at a very high rate and dolichyl monophosphate at a much lower rate. Does not act on phosphatidate.</text>
</comment>
<keyword evidence="6" id="KW-0256">Endoplasmic reticulum</keyword>
<dbReference type="GO" id="GO:0005789">
    <property type="term" value="C:endoplasmic reticulum membrane"/>
    <property type="evidence" value="ECO:0007669"/>
    <property type="project" value="UniProtKB-SubCell"/>
</dbReference>
<dbReference type="SUPFAM" id="SSF48317">
    <property type="entry name" value="Acid phosphatase/Vanadium-dependent haloperoxidase"/>
    <property type="match status" value="1"/>
</dbReference>
<dbReference type="Pfam" id="PF01569">
    <property type="entry name" value="PAP2"/>
    <property type="match status" value="1"/>
</dbReference>
<dbReference type="Gene3D" id="1.20.144.10">
    <property type="entry name" value="Phosphatidic acid phosphatase type 2/haloperoxidase"/>
    <property type="match status" value="1"/>
</dbReference>
<sequence length="232" mass="26820">MASVASSFNPNLIPFDDTYILYDAKDPLSFLSAYFSLFPIAVLVFQLSWFITTRELEACIIAAGQVANEIFNNILKILLKQPRPMSFGESFQNDTLRSNYGMPSAHSQFMGFFCMYIGLRYCFRWKGLTRAKRLLGVIMVCFMASCVCFSRVYLRYHTLGQVLVGFTVGLATGSTYFLLVGFLREWKIIDWVLSWNLAQILYVKDSCNLAPITLEEEYHEYQRRLQKKSKRM</sequence>
<evidence type="ECO:0000256" key="6">
    <source>
        <dbReference type="RuleBase" id="RU367078"/>
    </source>
</evidence>
<comment type="pathway">
    <text evidence="6">Protein modification; protein glycosylation.</text>
</comment>
<keyword evidence="3 6" id="KW-0378">Hydrolase</keyword>
<dbReference type="InterPro" id="IPR000326">
    <property type="entry name" value="PAP2/HPO"/>
</dbReference>
<dbReference type="EMBL" id="CP059251">
    <property type="protein sequence ID" value="QLL33960.1"/>
    <property type="molecule type" value="Genomic_DNA"/>
</dbReference>
<dbReference type="CDD" id="cd03382">
    <property type="entry name" value="PAP2_dolichyldiphosphatase"/>
    <property type="match status" value="1"/>
</dbReference>
<feature type="domain" description="Phosphatidic acid phosphatase type 2/haloperoxidase" evidence="7">
    <location>
        <begin position="58"/>
        <end position="177"/>
    </location>
</feature>
<gene>
    <name evidence="8" type="ORF">HG536_0F02850</name>
</gene>
<comment type="catalytic activity">
    <reaction evidence="6">
        <text>a di-trans,poly-cis-dolichyl diphosphate + H2O = a di-trans,poly-cis-dolichyl phosphate + phosphate + H(+)</text>
        <dbReference type="Rhea" id="RHEA:14385"/>
        <dbReference type="Rhea" id="RHEA-COMP:19498"/>
        <dbReference type="Rhea" id="RHEA-COMP:19506"/>
        <dbReference type="ChEBI" id="CHEBI:15377"/>
        <dbReference type="ChEBI" id="CHEBI:15378"/>
        <dbReference type="ChEBI" id="CHEBI:43474"/>
        <dbReference type="ChEBI" id="CHEBI:57497"/>
        <dbReference type="ChEBI" id="CHEBI:57683"/>
        <dbReference type="EC" id="3.6.1.43"/>
    </reaction>
</comment>
<dbReference type="GO" id="GO:0008610">
    <property type="term" value="P:lipid biosynthetic process"/>
    <property type="evidence" value="ECO:0007669"/>
    <property type="project" value="TreeGrafter"/>
</dbReference>
<reference evidence="8 9" key="1">
    <citation type="submission" date="2020-06" db="EMBL/GenBank/DDBJ databases">
        <title>The yeast mating-type switching endonuclease HO is a domesticated member of an unorthodox homing genetic element family.</title>
        <authorList>
            <person name="Coughlan A.Y."/>
            <person name="Lombardi L."/>
            <person name="Braun-Galleani S."/>
            <person name="Martos A.R."/>
            <person name="Galeote V."/>
            <person name="Bigey F."/>
            <person name="Dequin S."/>
            <person name="Byrne K.P."/>
            <person name="Wolfe K.H."/>
        </authorList>
    </citation>
    <scope>NUCLEOTIDE SEQUENCE [LARGE SCALE GENOMIC DNA]</scope>
    <source>
        <strain evidence="8 9">CBS764</strain>
    </source>
</reference>
<evidence type="ECO:0000256" key="4">
    <source>
        <dbReference type="ARBA" id="ARBA00022989"/>
    </source>
</evidence>
<evidence type="ECO:0000256" key="5">
    <source>
        <dbReference type="ARBA" id="ARBA00023136"/>
    </source>
</evidence>
<dbReference type="PANTHER" id="PTHR11247">
    <property type="entry name" value="PALMITOYL-PROTEIN THIOESTERASE/DOLICHYLDIPHOSPHATASE 1"/>
    <property type="match status" value="1"/>
</dbReference>
<dbReference type="SMART" id="SM00014">
    <property type="entry name" value="acidPPc"/>
    <property type="match status" value="1"/>
</dbReference>
<dbReference type="UniPathway" id="UPA00378"/>
<evidence type="ECO:0000313" key="8">
    <source>
        <dbReference type="EMBL" id="QLL33960.1"/>
    </source>
</evidence>
<protein>
    <recommendedName>
        <fullName evidence="6">Dolichyldiphosphatase</fullName>
        <ecNumber evidence="6">3.6.1.43</ecNumber>
    </recommendedName>
</protein>
<organism evidence="8 9">
    <name type="scientific">Torulaspora globosa</name>
    <dbReference type="NCBI Taxonomy" id="48254"/>
    <lineage>
        <taxon>Eukaryota</taxon>
        <taxon>Fungi</taxon>
        <taxon>Dikarya</taxon>
        <taxon>Ascomycota</taxon>
        <taxon>Saccharomycotina</taxon>
        <taxon>Saccharomycetes</taxon>
        <taxon>Saccharomycetales</taxon>
        <taxon>Saccharomycetaceae</taxon>
        <taxon>Torulaspora</taxon>
    </lineage>
</organism>
<evidence type="ECO:0000256" key="2">
    <source>
        <dbReference type="ARBA" id="ARBA00022692"/>
    </source>
</evidence>
<evidence type="ECO:0000256" key="1">
    <source>
        <dbReference type="ARBA" id="ARBA00004141"/>
    </source>
</evidence>
<dbReference type="InterPro" id="IPR036938">
    <property type="entry name" value="PAP2/HPO_sf"/>
</dbReference>
<dbReference type="EC" id="3.6.1.43" evidence="6"/>
<dbReference type="Proteomes" id="UP000515788">
    <property type="component" value="Chromosome 6"/>
</dbReference>
<evidence type="ECO:0000259" key="7">
    <source>
        <dbReference type="SMART" id="SM00014"/>
    </source>
</evidence>
<dbReference type="PANTHER" id="PTHR11247:SF1">
    <property type="entry name" value="DOLICHYLDIPHOSPHATASE 1"/>
    <property type="match status" value="1"/>
</dbReference>
<keyword evidence="9" id="KW-1185">Reference proteome</keyword>
<keyword evidence="2 6" id="KW-0812">Transmembrane</keyword>
<dbReference type="AlphaFoldDB" id="A0A7G3ZKC4"/>
<keyword evidence="5 6" id="KW-0472">Membrane</keyword>
<dbReference type="GO" id="GO:0047874">
    <property type="term" value="F:dolichyldiphosphatase activity"/>
    <property type="evidence" value="ECO:0007669"/>
    <property type="project" value="UniProtKB-UniRule"/>
</dbReference>
<comment type="similarity">
    <text evidence="6">Belongs to the dolichyldiphosphatase family.</text>
</comment>
<feature type="transmembrane region" description="Helical" evidence="6">
    <location>
        <begin position="160"/>
        <end position="183"/>
    </location>
</feature>
<accession>A0A7G3ZKC4</accession>
<dbReference type="RefSeq" id="XP_037140634.1">
    <property type="nucleotide sequence ID" value="XM_037284738.1"/>
</dbReference>
<dbReference type="InterPro" id="IPR039667">
    <property type="entry name" value="Dolichyldiphosphatase_PAP2"/>
</dbReference>
<dbReference type="KEGG" id="tgb:HG536_0F02850"/>
<keyword evidence="4 6" id="KW-1133">Transmembrane helix</keyword>
<name>A0A7G3ZKC4_9SACH</name>
<evidence type="ECO:0000313" key="9">
    <source>
        <dbReference type="Proteomes" id="UP000515788"/>
    </source>
</evidence>
<comment type="subcellular location">
    <subcellularLocation>
        <location evidence="6">Endoplasmic reticulum membrane</location>
        <topology evidence="6">Multi-pass membrane protein</topology>
    </subcellularLocation>
    <subcellularLocation>
        <location evidence="1">Membrane</location>
        <topology evidence="1">Multi-pass membrane protein</topology>
    </subcellularLocation>
</comment>
<dbReference type="GeneID" id="59327175"/>
<feature type="transmembrane region" description="Helical" evidence="6">
    <location>
        <begin position="31"/>
        <end position="51"/>
    </location>
</feature>
<feature type="transmembrane region" description="Helical" evidence="6">
    <location>
        <begin position="135"/>
        <end position="154"/>
    </location>
</feature>
<dbReference type="GO" id="GO:0006487">
    <property type="term" value="P:protein N-linked glycosylation"/>
    <property type="evidence" value="ECO:0007669"/>
    <property type="project" value="UniProtKB-UniRule"/>
</dbReference>
<dbReference type="OrthoDB" id="302705at2759"/>
<proteinExistence type="inferred from homology"/>